<organism evidence="8 9">
    <name type="scientific">Ornithinimicrobium avium</name>
    <dbReference type="NCBI Taxonomy" id="2283195"/>
    <lineage>
        <taxon>Bacteria</taxon>
        <taxon>Bacillati</taxon>
        <taxon>Actinomycetota</taxon>
        <taxon>Actinomycetes</taxon>
        <taxon>Micrococcales</taxon>
        <taxon>Ornithinimicrobiaceae</taxon>
        <taxon>Ornithinimicrobium</taxon>
    </lineage>
</organism>
<evidence type="ECO:0000256" key="1">
    <source>
        <dbReference type="ARBA" id="ARBA00004141"/>
    </source>
</evidence>
<evidence type="ECO:0000256" key="3">
    <source>
        <dbReference type="ARBA" id="ARBA00022989"/>
    </source>
</evidence>
<feature type="transmembrane region" description="Helical" evidence="6">
    <location>
        <begin position="127"/>
        <end position="154"/>
    </location>
</feature>
<evidence type="ECO:0000256" key="4">
    <source>
        <dbReference type="ARBA" id="ARBA00023136"/>
    </source>
</evidence>
<dbReference type="PANTHER" id="PTHR43229">
    <property type="entry name" value="NODULATION PROTEIN J"/>
    <property type="match status" value="1"/>
</dbReference>
<dbReference type="RefSeq" id="WP_114926913.1">
    <property type="nucleotide sequence ID" value="NZ_CP031229.1"/>
</dbReference>
<dbReference type="GO" id="GO:0140359">
    <property type="term" value="F:ABC-type transporter activity"/>
    <property type="evidence" value="ECO:0007669"/>
    <property type="project" value="InterPro"/>
</dbReference>
<comment type="subcellular location">
    <subcellularLocation>
        <location evidence="1">Membrane</location>
        <topology evidence="1">Multi-pass membrane protein</topology>
    </subcellularLocation>
</comment>
<dbReference type="AlphaFoldDB" id="A0A345NJE0"/>
<evidence type="ECO:0000256" key="2">
    <source>
        <dbReference type="ARBA" id="ARBA00022692"/>
    </source>
</evidence>
<name>A0A345NJE0_9MICO</name>
<feature type="transmembrane region" description="Helical" evidence="6">
    <location>
        <begin position="86"/>
        <end position="106"/>
    </location>
</feature>
<dbReference type="Proteomes" id="UP000253790">
    <property type="component" value="Chromosome"/>
</dbReference>
<dbReference type="PIRSF" id="PIRSF006648">
    <property type="entry name" value="DrrB"/>
    <property type="match status" value="1"/>
</dbReference>
<feature type="domain" description="ABC transmembrane type-2" evidence="7">
    <location>
        <begin position="45"/>
        <end position="270"/>
    </location>
</feature>
<feature type="transmembrane region" description="Helical" evidence="6">
    <location>
        <begin position="243"/>
        <end position="263"/>
    </location>
</feature>
<sequence>MSTLGAPSGAGPAGAPAPAPLPAPAPARILAQARFEAVGLLRHGEQLLVSIVLPLMALVGLALVPYPDLAVGPWAAAARIDVLAPGVLALAVMSTAFTGQAILLGFERRWGVLRLLGTTPLGRGGLLAAKALSVVAVLVVQLLVVGAVAAVLGWRPDPVGVLPALVAVVLGVGAFASLAACLGGSLRAEAVLALANLVWVLLAAGGGVLLPAHALPEPVSTVVSLLPSAALGDALRTALVNGAFAWGPLLVLLVWAAVAGLLARRLLRWSD</sequence>
<dbReference type="InterPro" id="IPR051784">
    <property type="entry name" value="Nod_factor_ABC_transporter"/>
</dbReference>
<proteinExistence type="predicted"/>
<dbReference type="InterPro" id="IPR013525">
    <property type="entry name" value="ABC2_TM"/>
</dbReference>
<evidence type="ECO:0000313" key="9">
    <source>
        <dbReference type="Proteomes" id="UP000253790"/>
    </source>
</evidence>
<dbReference type="Pfam" id="PF12698">
    <property type="entry name" value="ABC2_membrane_3"/>
    <property type="match status" value="1"/>
</dbReference>
<dbReference type="OrthoDB" id="160207at2"/>
<keyword evidence="5" id="KW-0046">Antibiotic resistance</keyword>
<keyword evidence="2 6" id="KW-0812">Transmembrane</keyword>
<keyword evidence="9" id="KW-1185">Reference proteome</keyword>
<evidence type="ECO:0000256" key="5">
    <source>
        <dbReference type="ARBA" id="ARBA00023251"/>
    </source>
</evidence>
<feature type="transmembrane region" description="Helical" evidence="6">
    <location>
        <begin position="190"/>
        <end position="210"/>
    </location>
</feature>
<feature type="transmembrane region" description="Helical" evidence="6">
    <location>
        <begin position="160"/>
        <end position="183"/>
    </location>
</feature>
<keyword evidence="3 6" id="KW-1133">Transmembrane helix</keyword>
<dbReference type="GO" id="GO:0043190">
    <property type="term" value="C:ATP-binding cassette (ABC) transporter complex"/>
    <property type="evidence" value="ECO:0007669"/>
    <property type="project" value="InterPro"/>
</dbReference>
<evidence type="ECO:0000259" key="7">
    <source>
        <dbReference type="PROSITE" id="PS51012"/>
    </source>
</evidence>
<keyword evidence="4 6" id="KW-0472">Membrane</keyword>
<dbReference type="PROSITE" id="PS51012">
    <property type="entry name" value="ABC_TM2"/>
    <property type="match status" value="1"/>
</dbReference>
<dbReference type="InterPro" id="IPR047817">
    <property type="entry name" value="ABC2_TM_bact-type"/>
</dbReference>
<accession>A0A345NJE0</accession>
<dbReference type="EMBL" id="CP031229">
    <property type="protein sequence ID" value="AXH95148.1"/>
    <property type="molecule type" value="Genomic_DNA"/>
</dbReference>
<protein>
    <submittedName>
        <fullName evidence="8">ABC transporter permease</fullName>
    </submittedName>
</protein>
<gene>
    <name evidence="8" type="ORF">DV701_02370</name>
</gene>
<feature type="transmembrane region" description="Helical" evidence="6">
    <location>
        <begin position="47"/>
        <end position="66"/>
    </location>
</feature>
<dbReference type="PANTHER" id="PTHR43229:SF2">
    <property type="entry name" value="NODULATION PROTEIN J"/>
    <property type="match status" value="1"/>
</dbReference>
<evidence type="ECO:0000313" key="8">
    <source>
        <dbReference type="EMBL" id="AXH95148.1"/>
    </source>
</evidence>
<evidence type="ECO:0000256" key="6">
    <source>
        <dbReference type="SAM" id="Phobius"/>
    </source>
</evidence>
<dbReference type="GO" id="GO:0046677">
    <property type="term" value="P:response to antibiotic"/>
    <property type="evidence" value="ECO:0007669"/>
    <property type="project" value="UniProtKB-KW"/>
</dbReference>
<reference evidence="8 9" key="1">
    <citation type="submission" date="2018-07" db="EMBL/GenBank/DDBJ databases">
        <title>Complete genome sequencing of Ornithinimicrobium sp. AMA3305.</title>
        <authorList>
            <person name="Bae J.-W."/>
        </authorList>
    </citation>
    <scope>NUCLEOTIDE SEQUENCE [LARGE SCALE GENOMIC DNA]</scope>
    <source>
        <strain evidence="8 9">AMA3305</strain>
    </source>
</reference>
<dbReference type="InterPro" id="IPR000412">
    <property type="entry name" value="ABC_2_transport"/>
</dbReference>
<dbReference type="KEGG" id="orn:DV701_02370"/>